<organism evidence="1 2">
    <name type="scientific">Pisolithus tinctorius Marx 270</name>
    <dbReference type="NCBI Taxonomy" id="870435"/>
    <lineage>
        <taxon>Eukaryota</taxon>
        <taxon>Fungi</taxon>
        <taxon>Dikarya</taxon>
        <taxon>Basidiomycota</taxon>
        <taxon>Agaricomycotina</taxon>
        <taxon>Agaricomycetes</taxon>
        <taxon>Agaricomycetidae</taxon>
        <taxon>Boletales</taxon>
        <taxon>Sclerodermatineae</taxon>
        <taxon>Pisolithaceae</taxon>
        <taxon>Pisolithus</taxon>
    </lineage>
</organism>
<dbReference type="AlphaFoldDB" id="A0A0C3KUA3"/>
<reference evidence="2" key="2">
    <citation type="submission" date="2015-01" db="EMBL/GenBank/DDBJ databases">
        <title>Evolutionary Origins and Diversification of the Mycorrhizal Mutualists.</title>
        <authorList>
            <consortium name="DOE Joint Genome Institute"/>
            <consortium name="Mycorrhizal Genomics Consortium"/>
            <person name="Kohler A."/>
            <person name="Kuo A."/>
            <person name="Nagy L.G."/>
            <person name="Floudas D."/>
            <person name="Copeland A."/>
            <person name="Barry K.W."/>
            <person name="Cichocki N."/>
            <person name="Veneault-Fourrey C."/>
            <person name="LaButti K."/>
            <person name="Lindquist E.A."/>
            <person name="Lipzen A."/>
            <person name="Lundell T."/>
            <person name="Morin E."/>
            <person name="Murat C."/>
            <person name="Riley R."/>
            <person name="Ohm R."/>
            <person name="Sun H."/>
            <person name="Tunlid A."/>
            <person name="Henrissat B."/>
            <person name="Grigoriev I.V."/>
            <person name="Hibbett D.S."/>
            <person name="Martin F."/>
        </authorList>
    </citation>
    <scope>NUCLEOTIDE SEQUENCE [LARGE SCALE GENOMIC DNA]</scope>
    <source>
        <strain evidence="2">Marx 270</strain>
    </source>
</reference>
<dbReference type="HOGENOM" id="CLU_2905104_0_0_1"/>
<dbReference type="Proteomes" id="UP000054217">
    <property type="component" value="Unassembled WGS sequence"/>
</dbReference>
<proteinExistence type="predicted"/>
<gene>
    <name evidence="1" type="ORF">M404DRAFT_992745</name>
</gene>
<evidence type="ECO:0000313" key="1">
    <source>
        <dbReference type="EMBL" id="KIO13167.1"/>
    </source>
</evidence>
<keyword evidence="2" id="KW-1185">Reference proteome</keyword>
<dbReference type="InParanoid" id="A0A0C3KUA3"/>
<dbReference type="OrthoDB" id="439046at2759"/>
<protein>
    <submittedName>
        <fullName evidence="1">Uncharacterized protein</fullName>
    </submittedName>
</protein>
<accession>A0A0C3KUA3</accession>
<name>A0A0C3KUA3_PISTI</name>
<dbReference type="EMBL" id="KN831946">
    <property type="protein sequence ID" value="KIO13167.1"/>
    <property type="molecule type" value="Genomic_DNA"/>
</dbReference>
<reference evidence="1 2" key="1">
    <citation type="submission" date="2014-04" db="EMBL/GenBank/DDBJ databases">
        <authorList>
            <consortium name="DOE Joint Genome Institute"/>
            <person name="Kuo A."/>
            <person name="Kohler A."/>
            <person name="Costa M.D."/>
            <person name="Nagy L.G."/>
            <person name="Floudas D."/>
            <person name="Copeland A."/>
            <person name="Barry K.W."/>
            <person name="Cichocki N."/>
            <person name="Veneault-Fourrey C."/>
            <person name="LaButti K."/>
            <person name="Lindquist E.A."/>
            <person name="Lipzen A."/>
            <person name="Lundell T."/>
            <person name="Morin E."/>
            <person name="Murat C."/>
            <person name="Sun H."/>
            <person name="Tunlid A."/>
            <person name="Henrissat B."/>
            <person name="Grigoriev I.V."/>
            <person name="Hibbett D.S."/>
            <person name="Martin F."/>
            <person name="Nordberg H.P."/>
            <person name="Cantor M.N."/>
            <person name="Hua S.X."/>
        </authorList>
    </citation>
    <scope>NUCLEOTIDE SEQUENCE [LARGE SCALE GENOMIC DNA]</scope>
    <source>
        <strain evidence="1 2">Marx 270</strain>
    </source>
</reference>
<evidence type="ECO:0000313" key="2">
    <source>
        <dbReference type="Proteomes" id="UP000054217"/>
    </source>
</evidence>
<sequence>MGDIVAKASLDRASALSYYQKWIPSKNHKFPLSLQQVPQGHEKKLAIETNQVESIFLLTQGV</sequence>